<keyword evidence="1" id="KW-0175">Coiled coil</keyword>
<sequence>MNTIKLSVYARQAGVSYKTAWRWWKQGKLKGEQRADGSIWISQSVQPTPEVPDSETLQEIRQQLQEAREERSQLKMLLDEVLQQLRQLQGIPEPSHRPSEVGMDYGYLEELLAAGSWQEANDYTWLLLLALAGYEEGEELSLEEIEELPRTDMDTLDRMWSEYSAGQFGLRVQQNIWHEVEFDYTVFCDRIGWRVQDKWLSYDELHCSLKAPAGHLPAIAWLKRSCYGLSFHSPDEILETLFGLIDLIDN</sequence>
<keyword evidence="4" id="KW-1185">Reference proteome</keyword>
<dbReference type="PANTHER" id="PTHR34800">
    <property type="entry name" value="TETRAPYRROLE-BINDING PROTEIN, CHLOROPLASTIC"/>
    <property type="match status" value="1"/>
</dbReference>
<dbReference type="Pfam" id="PF05419">
    <property type="entry name" value="GUN4"/>
    <property type="match status" value="1"/>
</dbReference>
<dbReference type="InterPro" id="IPR037215">
    <property type="entry name" value="GUN4-like_sf"/>
</dbReference>
<dbReference type="Gene3D" id="1.10.10.1770">
    <property type="entry name" value="Gun4-like"/>
    <property type="match status" value="1"/>
</dbReference>
<feature type="domain" description="GUN4-like" evidence="2">
    <location>
        <begin position="99"/>
        <end position="223"/>
    </location>
</feature>
<evidence type="ECO:0000313" key="3">
    <source>
        <dbReference type="EMBL" id="MDJ1184695.1"/>
    </source>
</evidence>
<dbReference type="InterPro" id="IPR008629">
    <property type="entry name" value="GUN4-like"/>
</dbReference>
<evidence type="ECO:0000313" key="4">
    <source>
        <dbReference type="Proteomes" id="UP001232992"/>
    </source>
</evidence>
<dbReference type="CDD" id="cd16383">
    <property type="entry name" value="GUN4"/>
    <property type="match status" value="1"/>
</dbReference>
<dbReference type="Gene3D" id="1.25.40.620">
    <property type="match status" value="1"/>
</dbReference>
<gene>
    <name evidence="3" type="ORF">PMH09_16020</name>
</gene>
<dbReference type="PANTHER" id="PTHR34800:SF1">
    <property type="entry name" value="TETRAPYRROLE-BINDING PROTEIN, CHLOROPLASTIC"/>
    <property type="match status" value="1"/>
</dbReference>
<proteinExistence type="predicted"/>
<comment type="caution">
    <text evidence="3">The sequence shown here is derived from an EMBL/GenBank/DDBJ whole genome shotgun (WGS) entry which is preliminary data.</text>
</comment>
<protein>
    <submittedName>
        <fullName evidence="3">GUN4 domain-containing protein</fullName>
    </submittedName>
</protein>
<dbReference type="SUPFAM" id="SSF140869">
    <property type="entry name" value="GUN4-like"/>
    <property type="match status" value="1"/>
</dbReference>
<name>A0ABT7BZQ6_9CYAN</name>
<dbReference type="RefSeq" id="WP_283759349.1">
    <property type="nucleotide sequence ID" value="NZ_JAQOSQ010000018.1"/>
</dbReference>
<dbReference type="EMBL" id="JAQOSQ010000018">
    <property type="protein sequence ID" value="MDJ1184695.1"/>
    <property type="molecule type" value="Genomic_DNA"/>
</dbReference>
<reference evidence="3 4" key="1">
    <citation type="submission" date="2023-01" db="EMBL/GenBank/DDBJ databases">
        <title>Novel diversity within Roseofilum (Cyanobacteria; Desertifilaceae) from marine benthic mats with descriptions of four novel species.</title>
        <authorList>
            <person name="Wang Y."/>
            <person name="Berthold D.E."/>
            <person name="Hu J."/>
            <person name="Lefler F.W."/>
            <person name="Laughinghouse H.D. IV."/>
        </authorList>
    </citation>
    <scope>NUCLEOTIDE SEQUENCE [LARGE SCALE GENOMIC DNA]</scope>
    <source>
        <strain evidence="3 4">BLCC-M143</strain>
    </source>
</reference>
<evidence type="ECO:0000259" key="2">
    <source>
        <dbReference type="Pfam" id="PF05419"/>
    </source>
</evidence>
<feature type="coiled-coil region" evidence="1">
    <location>
        <begin position="57"/>
        <end position="84"/>
    </location>
</feature>
<accession>A0ABT7BZQ6</accession>
<evidence type="ECO:0000256" key="1">
    <source>
        <dbReference type="SAM" id="Coils"/>
    </source>
</evidence>
<dbReference type="Proteomes" id="UP001232992">
    <property type="component" value="Unassembled WGS sequence"/>
</dbReference>
<organism evidence="3 4">
    <name type="scientific">Roseofilum casamattae BLCC-M143</name>
    <dbReference type="NCBI Taxonomy" id="3022442"/>
    <lineage>
        <taxon>Bacteria</taxon>
        <taxon>Bacillati</taxon>
        <taxon>Cyanobacteriota</taxon>
        <taxon>Cyanophyceae</taxon>
        <taxon>Desertifilales</taxon>
        <taxon>Desertifilaceae</taxon>
        <taxon>Roseofilum</taxon>
        <taxon>Roseofilum casamattae</taxon>
    </lineage>
</organism>